<accession>A0A821BFA0</accession>
<gene>
    <name evidence="2" type="ORF">KIK155_LOCUS7494</name>
    <name evidence="1" type="ORF">TIS948_LOCUS2360</name>
    <name evidence="4" type="ORF">TOA249_LOCUS10004</name>
    <name evidence="3" type="ORF">UJA718_LOCUS17551</name>
</gene>
<dbReference type="EMBL" id="CAJOBS010000507">
    <property type="protein sequence ID" value="CAF4591982.1"/>
    <property type="molecule type" value="Genomic_DNA"/>
</dbReference>
<protein>
    <submittedName>
        <fullName evidence="4">Uncharacterized protein</fullName>
    </submittedName>
</protein>
<organism evidence="4 5">
    <name type="scientific">Rotaria socialis</name>
    <dbReference type="NCBI Taxonomy" id="392032"/>
    <lineage>
        <taxon>Eukaryota</taxon>
        <taxon>Metazoa</taxon>
        <taxon>Spiralia</taxon>
        <taxon>Gnathifera</taxon>
        <taxon>Rotifera</taxon>
        <taxon>Eurotatoria</taxon>
        <taxon>Bdelloidea</taxon>
        <taxon>Philodinida</taxon>
        <taxon>Philodinidae</taxon>
        <taxon>Rotaria</taxon>
    </lineage>
</organism>
<sequence length="127" mass="14399">MNNIRRTATHSNQFLFTIFIEHSCFPHPIAANAIEVNLCDMIFCITVEKKPMSDCRSLASSVAGCHLRKKIRLQDKVPDAVEIRIEFGLFFSSTLYVDLTSLPAASIIDCFYNFDDELPTIITSTYE</sequence>
<dbReference type="AlphaFoldDB" id="A0A821BFA0"/>
<reference evidence="4" key="1">
    <citation type="submission" date="2021-02" db="EMBL/GenBank/DDBJ databases">
        <authorList>
            <person name="Nowell W R."/>
        </authorList>
    </citation>
    <scope>NUCLEOTIDE SEQUENCE</scope>
</reference>
<comment type="caution">
    <text evidence="4">The sequence shown here is derived from an EMBL/GenBank/DDBJ whole genome shotgun (WGS) entry which is preliminary data.</text>
</comment>
<proteinExistence type="predicted"/>
<evidence type="ECO:0000313" key="3">
    <source>
        <dbReference type="EMBL" id="CAF4378043.1"/>
    </source>
</evidence>
<dbReference type="Proteomes" id="UP000663865">
    <property type="component" value="Unassembled WGS sequence"/>
</dbReference>
<dbReference type="Proteomes" id="UP000663825">
    <property type="component" value="Unassembled WGS sequence"/>
</dbReference>
<name>A0A821BFA0_9BILA</name>
<evidence type="ECO:0000313" key="6">
    <source>
        <dbReference type="Proteomes" id="UP000663873"/>
    </source>
</evidence>
<evidence type="ECO:0000313" key="1">
    <source>
        <dbReference type="EMBL" id="CAF3019230.1"/>
    </source>
</evidence>
<dbReference type="EMBL" id="CAJOBP010002857">
    <property type="protein sequence ID" value="CAF4378043.1"/>
    <property type="molecule type" value="Genomic_DNA"/>
</dbReference>
<dbReference type="EMBL" id="CAJNYV010000919">
    <property type="protein sequence ID" value="CAF3394159.1"/>
    <property type="molecule type" value="Genomic_DNA"/>
</dbReference>
<evidence type="ECO:0000313" key="4">
    <source>
        <dbReference type="EMBL" id="CAF4591982.1"/>
    </source>
</evidence>
<evidence type="ECO:0000313" key="2">
    <source>
        <dbReference type="EMBL" id="CAF3394159.1"/>
    </source>
</evidence>
<dbReference type="EMBL" id="CAJNXB010000079">
    <property type="protein sequence ID" value="CAF3019230.1"/>
    <property type="molecule type" value="Genomic_DNA"/>
</dbReference>
<dbReference type="Proteomes" id="UP000663838">
    <property type="component" value="Unassembled WGS sequence"/>
</dbReference>
<evidence type="ECO:0000313" key="5">
    <source>
        <dbReference type="Proteomes" id="UP000663838"/>
    </source>
</evidence>
<dbReference type="Proteomes" id="UP000663873">
    <property type="component" value="Unassembled WGS sequence"/>
</dbReference>
<keyword evidence="6" id="KW-1185">Reference proteome</keyword>